<organism evidence="8 9">
    <name type="scientific">Aphanomyces euteiches</name>
    <dbReference type="NCBI Taxonomy" id="100861"/>
    <lineage>
        <taxon>Eukaryota</taxon>
        <taxon>Sar</taxon>
        <taxon>Stramenopiles</taxon>
        <taxon>Oomycota</taxon>
        <taxon>Saprolegniomycetes</taxon>
        <taxon>Saprolegniales</taxon>
        <taxon>Verrucalvaceae</taxon>
        <taxon>Aphanomyces</taxon>
    </lineage>
</organism>
<dbReference type="InterPro" id="IPR036543">
    <property type="entry name" value="Guanylate-bd_C_sf"/>
</dbReference>
<dbReference type="Pfam" id="PF02841">
    <property type="entry name" value="GBP_C"/>
    <property type="match status" value="1"/>
</dbReference>
<dbReference type="Gene3D" id="3.40.50.300">
    <property type="entry name" value="P-loop containing nucleotide triphosphate hydrolases"/>
    <property type="match status" value="1"/>
</dbReference>
<dbReference type="Proteomes" id="UP000481153">
    <property type="component" value="Unassembled WGS sequence"/>
</dbReference>
<dbReference type="Gene3D" id="1.20.1000.10">
    <property type="entry name" value="Guanylate-binding protein, C-terminal domain"/>
    <property type="match status" value="1"/>
</dbReference>
<dbReference type="InterPro" id="IPR003191">
    <property type="entry name" value="Guanylate-bd/ATL_C"/>
</dbReference>
<keyword evidence="1" id="KW-0547">Nucleotide-binding</keyword>
<dbReference type="PANTHER" id="PTHR10751">
    <property type="entry name" value="GUANYLATE BINDING PROTEIN"/>
    <property type="match status" value="1"/>
</dbReference>
<dbReference type="InterPro" id="IPR030386">
    <property type="entry name" value="G_GB1_RHD3_dom"/>
</dbReference>
<proteinExistence type="inferred from homology"/>
<gene>
    <name evidence="8" type="ORF">Ae201684_008482</name>
</gene>
<protein>
    <recommendedName>
        <fullName evidence="7">GB1/RHD3-type G domain-containing protein</fullName>
    </recommendedName>
</protein>
<keyword evidence="9" id="KW-1185">Reference proteome</keyword>
<comment type="caution">
    <text evidence="8">The sequence shown here is derived from an EMBL/GenBank/DDBJ whole genome shotgun (WGS) entry which is preliminary data.</text>
</comment>
<evidence type="ECO:0000256" key="2">
    <source>
        <dbReference type="ARBA" id="ARBA00022801"/>
    </source>
</evidence>
<dbReference type="VEuPathDB" id="FungiDB:AeMF1_000066"/>
<evidence type="ECO:0000256" key="1">
    <source>
        <dbReference type="ARBA" id="ARBA00022741"/>
    </source>
</evidence>
<feature type="region of interest" description="Disordered" evidence="6">
    <location>
        <begin position="559"/>
        <end position="586"/>
    </location>
</feature>
<dbReference type="InterPro" id="IPR027417">
    <property type="entry name" value="P-loop_NTPase"/>
</dbReference>
<feature type="coiled-coil region" evidence="5">
    <location>
        <begin position="617"/>
        <end position="686"/>
    </location>
</feature>
<evidence type="ECO:0000259" key="7">
    <source>
        <dbReference type="PROSITE" id="PS51715"/>
    </source>
</evidence>
<feature type="domain" description="GB1/RHD3-type G" evidence="7">
    <location>
        <begin position="1"/>
        <end position="248"/>
    </location>
</feature>
<evidence type="ECO:0000256" key="4">
    <source>
        <dbReference type="PROSITE-ProRule" id="PRU01052"/>
    </source>
</evidence>
<dbReference type="EMBL" id="VJMJ01000102">
    <property type="protein sequence ID" value="KAF0735011.1"/>
    <property type="molecule type" value="Genomic_DNA"/>
</dbReference>
<dbReference type="GO" id="GO:0003924">
    <property type="term" value="F:GTPase activity"/>
    <property type="evidence" value="ECO:0007669"/>
    <property type="project" value="InterPro"/>
</dbReference>
<comment type="similarity">
    <text evidence="4">Belongs to the TRAFAC class dynamin-like GTPase superfamily. GB1/RHD3 GTPase family.</text>
</comment>
<keyword evidence="3" id="KW-0342">GTP-binding</keyword>
<accession>A0A6G0X4W3</accession>
<sequence length="943" mass="108290">MCRNSSLKHTPPNEGFVVGPTTESCTRGIWIWDANQRNGRGEKILLMDTEGIASTDNDETYDAKIFSLGLLLSSVFVFNTMGVIDEGAIDRLFLVSELTKHVCIHDHGVGKSAGDSIQTLSDDYVMDEIKSVSEDALAPHFPPFVWLLRDFLLDIQDSGEQLTPNAYLERSLESREGASKRVQERNRIRRSIRTLFTHRECMTLVRPATDEDKLRHASLLPDDELRSEFLVQMHAIRERLLDIARPKRVLNQVIDGTKLSHLVECYVNTMNSGVVPDIKAAWDYVSDVTCEAACFHAIETYKQVMATNNSMAQPEFERVYKEAQEAALNIFKKESVEGEARKRCFQTLKHTIAQDKTQQIAALQQKSAEFCTTLLEKLLHQLVKCPIENGEWDDAKGFVLVDRLAPLFNAYDKDGDGPSKMKTLLHFVKTDLLAMVELLFVRMMNRYDALLENTKKAADETIRESENARMIVEKECHKFQMESTRLIGVVATLEEKLENAQTQIVQLKDVQNELQAQLRTSDEKRKTQKIEFEALKTQHASLENDRTKLQSQLDLTQESLRQSNEEKESMRALLTSQLNEEREERTKERELSISNLAKQAAELHAVQRNLKLRASELEESQRQNTLLTKERDILSSKLQDLLEVHEELSTNLHSISESNDTFAQEKARLQSRCERLEQELGSLNERFQVEIVLERCCAEVVKQIEGEKTIHTLIEEKATLQETLGDLHLKISSLPDFYQRQVFCAEEPVPDFFEALTSLMGNLFYHEIGPETGFYCVVRCIHRRVGEKMIHNDDHRDRLVAPSETQCDRNLHLDRIPVHVYSSESRVHILHHDHSNLRLADSNHVDRIHRHADLNVSHGDHNQNLYGENHGGHHIVVHDYPDDRFSGLCLRDFYGESSCRQHDYQSDLNGHFFHSHGDPHRAHLGEILSHHCHRVLQHLQIVL</sequence>
<evidence type="ECO:0000256" key="6">
    <source>
        <dbReference type="SAM" id="MobiDB-lite"/>
    </source>
</evidence>
<evidence type="ECO:0000256" key="5">
    <source>
        <dbReference type="SAM" id="Coils"/>
    </source>
</evidence>
<dbReference type="PROSITE" id="PS51715">
    <property type="entry name" value="G_GB1_RHD3"/>
    <property type="match status" value="1"/>
</dbReference>
<dbReference type="AlphaFoldDB" id="A0A6G0X4W3"/>
<dbReference type="InterPro" id="IPR015894">
    <property type="entry name" value="Guanylate-bd_N"/>
</dbReference>
<keyword evidence="2" id="KW-0378">Hydrolase</keyword>
<keyword evidence="5" id="KW-0175">Coiled coil</keyword>
<evidence type="ECO:0000313" key="8">
    <source>
        <dbReference type="EMBL" id="KAF0735011.1"/>
    </source>
</evidence>
<dbReference type="SUPFAM" id="SSF48340">
    <property type="entry name" value="Interferon-induced guanylate-binding protein 1 (GBP1), C-terminal domain"/>
    <property type="match status" value="1"/>
</dbReference>
<name>A0A6G0X4W3_9STRA</name>
<reference evidence="8 9" key="1">
    <citation type="submission" date="2019-07" db="EMBL/GenBank/DDBJ databases">
        <title>Genomics analysis of Aphanomyces spp. identifies a new class of oomycete effector associated with host adaptation.</title>
        <authorList>
            <person name="Gaulin E."/>
        </authorList>
    </citation>
    <scope>NUCLEOTIDE SEQUENCE [LARGE SCALE GENOMIC DNA]</scope>
    <source>
        <strain evidence="8 9">ATCC 201684</strain>
    </source>
</reference>
<dbReference type="SUPFAM" id="SSF52540">
    <property type="entry name" value="P-loop containing nucleoside triphosphate hydrolases"/>
    <property type="match status" value="1"/>
</dbReference>
<evidence type="ECO:0000256" key="3">
    <source>
        <dbReference type="ARBA" id="ARBA00023134"/>
    </source>
</evidence>
<dbReference type="Pfam" id="PF02263">
    <property type="entry name" value="GBP"/>
    <property type="match status" value="1"/>
</dbReference>
<dbReference type="GO" id="GO:0005525">
    <property type="term" value="F:GTP binding"/>
    <property type="evidence" value="ECO:0007669"/>
    <property type="project" value="UniProtKB-KW"/>
</dbReference>
<evidence type="ECO:0000313" key="9">
    <source>
        <dbReference type="Proteomes" id="UP000481153"/>
    </source>
</evidence>